<reference evidence="3 4" key="1">
    <citation type="submission" date="2018-12" db="EMBL/GenBank/DDBJ databases">
        <authorList>
            <consortium name="Pathogen Informatics"/>
        </authorList>
    </citation>
    <scope>NUCLEOTIDE SEQUENCE [LARGE SCALE GENOMIC DNA]</scope>
    <source>
        <strain evidence="3 4">NCTC11923</strain>
    </source>
</reference>
<organism evidence="3 4">
    <name type="scientific">Actinomyces slackii</name>
    <dbReference type="NCBI Taxonomy" id="52774"/>
    <lineage>
        <taxon>Bacteria</taxon>
        <taxon>Bacillati</taxon>
        <taxon>Actinomycetota</taxon>
        <taxon>Actinomycetes</taxon>
        <taxon>Actinomycetales</taxon>
        <taxon>Actinomycetaceae</taxon>
        <taxon>Actinomyces</taxon>
    </lineage>
</organism>
<protein>
    <submittedName>
        <fullName evidence="3">Uncharacterized protein</fullName>
    </submittedName>
</protein>
<evidence type="ECO:0000256" key="2">
    <source>
        <dbReference type="SAM" id="SignalP"/>
    </source>
</evidence>
<keyword evidence="1" id="KW-1133">Transmembrane helix</keyword>
<feature type="transmembrane region" description="Helical" evidence="1">
    <location>
        <begin position="187"/>
        <end position="212"/>
    </location>
</feature>
<evidence type="ECO:0000313" key="4">
    <source>
        <dbReference type="Proteomes" id="UP000276899"/>
    </source>
</evidence>
<keyword evidence="1" id="KW-0472">Membrane</keyword>
<dbReference type="RefSeq" id="WP_026427861.1">
    <property type="nucleotide sequence ID" value="NZ_LR134363.1"/>
</dbReference>
<evidence type="ECO:0000256" key="1">
    <source>
        <dbReference type="SAM" id="Phobius"/>
    </source>
</evidence>
<feature type="signal peptide" evidence="2">
    <location>
        <begin position="1"/>
        <end position="37"/>
    </location>
</feature>
<proteinExistence type="predicted"/>
<keyword evidence="4" id="KW-1185">Reference proteome</keyword>
<evidence type="ECO:0000313" key="3">
    <source>
        <dbReference type="EMBL" id="VEG73548.1"/>
    </source>
</evidence>
<dbReference type="AlphaFoldDB" id="A0A3S4U0L3"/>
<keyword evidence="1" id="KW-0812">Transmembrane</keyword>
<dbReference type="KEGG" id="asla:NCTC11923_00154"/>
<dbReference type="EMBL" id="LR134363">
    <property type="protein sequence ID" value="VEG73548.1"/>
    <property type="molecule type" value="Genomic_DNA"/>
</dbReference>
<gene>
    <name evidence="3" type="ORF">NCTC11923_00154</name>
</gene>
<name>A0A3S4U0L3_9ACTO</name>
<accession>A0A3S4U0L3</accession>
<sequence>MHPASDPRVSPARTALPLLLAPLLAMALLLAPSSAQAKANDDYSLSFEVTLSPDDTYAMKMVLQDRAKDQPRITKETCTVEKLFQSSAQPPKDAKASFTEEGGTRTCTITGSEDISLTNGLITHEEDEYVVKTEGLTGDSAVKMSLSVTFPGAVTQADGGTVEGSTVTLESVDDHVLRGKDSAGPSWPLVAVGVLAGLTALGALAALVVVLLRRKRAQQP</sequence>
<dbReference type="Proteomes" id="UP000276899">
    <property type="component" value="Chromosome"/>
</dbReference>
<keyword evidence="2" id="KW-0732">Signal</keyword>
<feature type="chain" id="PRO_5018641411" evidence="2">
    <location>
        <begin position="38"/>
        <end position="220"/>
    </location>
</feature>